<dbReference type="SUPFAM" id="SSF51658">
    <property type="entry name" value="Xylose isomerase-like"/>
    <property type="match status" value="1"/>
</dbReference>
<dbReference type="Gene3D" id="3.20.20.150">
    <property type="entry name" value="Divalent-metal-dependent TIM barrel enzymes"/>
    <property type="match status" value="1"/>
</dbReference>
<comment type="caution">
    <text evidence="2">The sequence shown here is derived from an EMBL/GenBank/DDBJ whole genome shotgun (WGS) entry which is preliminary data.</text>
</comment>
<protein>
    <submittedName>
        <fullName evidence="2">Sugar phosphate isomerase/epimerase family protein</fullName>
    </submittedName>
</protein>
<dbReference type="InterPro" id="IPR050312">
    <property type="entry name" value="IolE/XylAMocC-like"/>
</dbReference>
<proteinExistence type="predicted"/>
<sequence>MAKHAVITSFLGQTKDRFHVYNEPRNLEEKFKMVAEIEGLTGVEVVYPYEVPSASETRALLDKYGIEIAAVNVNVKAEPEFRNGGLTSPDKAVRDKAVSFIKEAKDFAEEVGANKVTCCPLGDGYEFSFQADYSKSWAHLVETFGEAGSYKREIPLFIEYKPSETRGACFVDTASKAVVLLNHIGIKDMGVTIDFGHSMYGKKNPAEDLCLVASSGYPFYIHINDNDALWDWDYFVGTKHFMEYVEFLYYLKKLGYNDFFTSDTSPTRWDIKGTFEVNTRLTNKIWSRLDELIKEGLENHVGAEDFLASWKFFESALFNL</sequence>
<dbReference type="InterPro" id="IPR036237">
    <property type="entry name" value="Xyl_isomerase-like_sf"/>
</dbReference>
<dbReference type="PANTHER" id="PTHR12110">
    <property type="entry name" value="HYDROXYPYRUVATE ISOMERASE"/>
    <property type="match status" value="1"/>
</dbReference>
<dbReference type="RefSeq" id="WP_420069113.1">
    <property type="nucleotide sequence ID" value="NZ_JBCHKQ010000001.1"/>
</dbReference>
<evidence type="ECO:0000313" key="2">
    <source>
        <dbReference type="EMBL" id="MEM5947672.1"/>
    </source>
</evidence>
<dbReference type="GO" id="GO:0016853">
    <property type="term" value="F:isomerase activity"/>
    <property type="evidence" value="ECO:0007669"/>
    <property type="project" value="UniProtKB-KW"/>
</dbReference>
<name>A0ABU9UBX0_9SPIR</name>
<dbReference type="InterPro" id="IPR013022">
    <property type="entry name" value="Xyl_isomerase-like_TIM-brl"/>
</dbReference>
<reference evidence="2 3" key="1">
    <citation type="submission" date="2024-03" db="EMBL/GenBank/DDBJ databases">
        <title>Ignisphaera cupida sp. nov., a hyperthermophilic hydrolytic archaeon from a hot spring of Kamchatka, and proposal of Ignisphaeraceae fam. nov.</title>
        <authorList>
            <person name="Podosokorskaya O.A."/>
            <person name="Elcheninov A.G."/>
            <person name="Maltseva A.I."/>
            <person name="Zayulina K.S."/>
            <person name="Novikov A."/>
            <person name="Merkel A.Y."/>
        </authorList>
    </citation>
    <scope>NUCLEOTIDE SEQUENCE [LARGE SCALE GENOMIC DNA]</scope>
    <source>
        <strain evidence="2 3">38H-sp</strain>
    </source>
</reference>
<gene>
    <name evidence="2" type="ORF">WKV44_03850</name>
</gene>
<accession>A0ABU9UBX0</accession>
<evidence type="ECO:0000259" key="1">
    <source>
        <dbReference type="Pfam" id="PF01261"/>
    </source>
</evidence>
<feature type="domain" description="Xylose isomerase-like TIM barrel" evidence="1">
    <location>
        <begin position="33"/>
        <end position="264"/>
    </location>
</feature>
<evidence type="ECO:0000313" key="3">
    <source>
        <dbReference type="Proteomes" id="UP001466331"/>
    </source>
</evidence>
<dbReference type="EMBL" id="JBCHKQ010000001">
    <property type="protein sequence ID" value="MEM5947672.1"/>
    <property type="molecule type" value="Genomic_DNA"/>
</dbReference>
<keyword evidence="2" id="KW-0413">Isomerase</keyword>
<organism evidence="2 3">
    <name type="scientific">Rarispira pelagica</name>
    <dbReference type="NCBI Taxonomy" id="3141764"/>
    <lineage>
        <taxon>Bacteria</taxon>
        <taxon>Pseudomonadati</taxon>
        <taxon>Spirochaetota</taxon>
        <taxon>Spirochaetia</taxon>
        <taxon>Winmispirales</taxon>
        <taxon>Winmispiraceae</taxon>
        <taxon>Rarispira</taxon>
    </lineage>
</organism>
<dbReference type="Pfam" id="PF01261">
    <property type="entry name" value="AP_endonuc_2"/>
    <property type="match status" value="1"/>
</dbReference>
<keyword evidence="3" id="KW-1185">Reference proteome</keyword>
<dbReference type="Proteomes" id="UP001466331">
    <property type="component" value="Unassembled WGS sequence"/>
</dbReference>